<evidence type="ECO:0000256" key="1">
    <source>
        <dbReference type="SAM" id="Phobius"/>
    </source>
</evidence>
<keyword evidence="1" id="KW-1133">Transmembrane helix</keyword>
<comment type="caution">
    <text evidence="2">The sequence shown here is derived from an EMBL/GenBank/DDBJ whole genome shotgun (WGS) entry which is preliminary data.</text>
</comment>
<proteinExistence type="predicted"/>
<reference evidence="3" key="1">
    <citation type="submission" date="2016-01" db="EMBL/GenBank/DDBJ databases">
        <title>Whole genome sequencing of Bhargavaea cecembensis T14.</title>
        <authorList>
            <person name="Hong K.W."/>
        </authorList>
    </citation>
    <scope>NUCLEOTIDE SEQUENCE [LARGE SCALE GENOMIC DNA]</scope>
    <source>
        <strain evidence="3">M19</strain>
    </source>
</reference>
<evidence type="ECO:0008006" key="4">
    <source>
        <dbReference type="Google" id="ProtNLM"/>
    </source>
</evidence>
<feature type="transmembrane region" description="Helical" evidence="1">
    <location>
        <begin position="173"/>
        <end position="191"/>
    </location>
</feature>
<feature type="transmembrane region" description="Helical" evidence="1">
    <location>
        <begin position="143"/>
        <end position="167"/>
    </location>
</feature>
<dbReference type="Proteomes" id="UP000076510">
    <property type="component" value="Unassembled WGS sequence"/>
</dbReference>
<accession>A0A165IV77</accession>
<feature type="transmembrane region" description="Helical" evidence="1">
    <location>
        <begin position="72"/>
        <end position="93"/>
    </location>
</feature>
<evidence type="ECO:0000313" key="2">
    <source>
        <dbReference type="EMBL" id="KZE44434.1"/>
    </source>
</evidence>
<dbReference type="RefSeq" id="WP_048006831.1">
    <property type="nucleotide sequence ID" value="NZ_JAMQJC010000001.1"/>
</dbReference>
<organism evidence="2 3">
    <name type="scientific">Rossellomorea marisflavi</name>
    <dbReference type="NCBI Taxonomy" id="189381"/>
    <lineage>
        <taxon>Bacteria</taxon>
        <taxon>Bacillati</taxon>
        <taxon>Bacillota</taxon>
        <taxon>Bacilli</taxon>
        <taxon>Bacillales</taxon>
        <taxon>Bacillaceae</taxon>
        <taxon>Rossellomorea</taxon>
    </lineage>
</organism>
<sequence>MGGWERFNNLVWKVIHLAYLNLLWAVFTVAGLGIFGFFPATAAVHTVARKRLMGDEEFPMFKVFWESFRSEFVRANGFMIVFALIGYILYYDILFIQMNSGKLTFLVPVLLFISLSFILAVLFFFPVYVHFRLRFFSVIKQALLIALTSPVEVVMMIAGWIAVYGAVSLLPGLIPLCSVSVLAYLGMWTGLRAFSKIEGKKAGSLAKGID</sequence>
<gene>
    <name evidence="2" type="ORF">AV649_07345</name>
</gene>
<evidence type="ECO:0000313" key="3">
    <source>
        <dbReference type="Proteomes" id="UP000076510"/>
    </source>
</evidence>
<feature type="transmembrane region" description="Helical" evidence="1">
    <location>
        <begin position="22"/>
        <end position="44"/>
    </location>
</feature>
<name>A0A165IV77_9BACI</name>
<keyword evidence="1" id="KW-0812">Transmembrane</keyword>
<dbReference type="InterPro" id="IPR006938">
    <property type="entry name" value="DUF624"/>
</dbReference>
<keyword evidence="1" id="KW-0472">Membrane</keyword>
<dbReference type="EMBL" id="LQQY01000043">
    <property type="protein sequence ID" value="KZE44434.1"/>
    <property type="molecule type" value="Genomic_DNA"/>
</dbReference>
<protein>
    <recommendedName>
        <fullName evidence="4">DUF624 domain-containing protein</fullName>
    </recommendedName>
</protein>
<dbReference type="OrthoDB" id="2182676at2"/>
<feature type="transmembrane region" description="Helical" evidence="1">
    <location>
        <begin position="105"/>
        <end position="131"/>
    </location>
</feature>
<dbReference type="PATRIC" id="fig|189381.9.peg.486"/>
<dbReference type="AlphaFoldDB" id="A0A165IV77"/>
<dbReference type="Pfam" id="PF04854">
    <property type="entry name" value="DUF624"/>
    <property type="match status" value="1"/>
</dbReference>